<feature type="transmembrane region" description="Helical" evidence="2">
    <location>
        <begin position="196"/>
        <end position="217"/>
    </location>
</feature>
<sequence length="282" mass="32647">MLAEERQKRQENLIDKIQVLSKNLFENETEIRRMALKLKEVYSSDFRHSYSEFFPAILDINQSSDGNLDFLAENLERLRNYVEEDFITGKNEFTEMHKSFDKLCDHLNLEISRVRYSSQNDEKTNDLSRRLETAREEMNTSTKKLSKASKKAESIQTELISVVSVFSAIVISFSGSLSFIGSAINGIRDTYICKMILTLLICGFILFNTTFLLMYLVGKIIGRSILADCESEKCDCKNGEKPKCAELKKIRKRLPYVFYFNIVIILFTIIDILVWLGDKELF</sequence>
<comment type="caution">
    <text evidence="3">The sequence shown here is derived from an EMBL/GenBank/DDBJ whole genome shotgun (WGS) entry which is preliminary data.</text>
</comment>
<evidence type="ECO:0000256" key="1">
    <source>
        <dbReference type="SAM" id="Coils"/>
    </source>
</evidence>
<reference evidence="3 4" key="1">
    <citation type="submission" date="2018-07" db="EMBL/GenBank/DDBJ databases">
        <title>New species, Clostridium PI-S10-A1B.</title>
        <authorList>
            <person name="Krishna G."/>
            <person name="Summeta K."/>
            <person name="Shikha S."/>
            <person name="Prabhu P.B."/>
            <person name="Suresh K."/>
        </authorList>
    </citation>
    <scope>NUCLEOTIDE SEQUENCE [LARGE SCALE GENOMIC DNA]</scope>
    <source>
        <strain evidence="3 4">PI-S10-A1B</strain>
    </source>
</reference>
<evidence type="ECO:0000256" key="2">
    <source>
        <dbReference type="SAM" id="Phobius"/>
    </source>
</evidence>
<keyword evidence="2" id="KW-1133">Transmembrane helix</keyword>
<keyword evidence="2" id="KW-0472">Membrane</keyword>
<name>A0A3E2N8I8_9FIRM</name>
<dbReference type="Proteomes" id="UP000260680">
    <property type="component" value="Unassembled WGS sequence"/>
</dbReference>
<feature type="transmembrane region" description="Helical" evidence="2">
    <location>
        <begin position="256"/>
        <end position="276"/>
    </location>
</feature>
<dbReference type="EMBL" id="QOHO01000064">
    <property type="protein sequence ID" value="RFZ77306.1"/>
    <property type="molecule type" value="Genomic_DNA"/>
</dbReference>
<keyword evidence="2" id="KW-0812">Transmembrane</keyword>
<evidence type="ECO:0000313" key="4">
    <source>
        <dbReference type="Proteomes" id="UP000260680"/>
    </source>
</evidence>
<dbReference type="AlphaFoldDB" id="A0A3E2N8I8"/>
<protein>
    <submittedName>
        <fullName evidence="3">Uncharacterized protein</fullName>
    </submittedName>
</protein>
<keyword evidence="1" id="KW-0175">Coiled coil</keyword>
<evidence type="ECO:0000313" key="3">
    <source>
        <dbReference type="EMBL" id="RFZ77306.1"/>
    </source>
</evidence>
<accession>A0A3E2N8I8</accession>
<feature type="transmembrane region" description="Helical" evidence="2">
    <location>
        <begin position="159"/>
        <end position="184"/>
    </location>
</feature>
<dbReference type="RefSeq" id="WP_117418575.1">
    <property type="nucleotide sequence ID" value="NZ_QOHO01000064.1"/>
</dbReference>
<proteinExistence type="predicted"/>
<dbReference type="OrthoDB" id="2084384at2"/>
<organism evidence="3 4">
    <name type="scientific">Lacrimispora amygdalina</name>
    <dbReference type="NCBI Taxonomy" id="253257"/>
    <lineage>
        <taxon>Bacteria</taxon>
        <taxon>Bacillati</taxon>
        <taxon>Bacillota</taxon>
        <taxon>Clostridia</taxon>
        <taxon>Lachnospirales</taxon>
        <taxon>Lachnospiraceae</taxon>
        <taxon>Lacrimispora</taxon>
    </lineage>
</organism>
<gene>
    <name evidence="3" type="ORF">DS742_19130</name>
</gene>
<feature type="coiled-coil region" evidence="1">
    <location>
        <begin position="124"/>
        <end position="151"/>
    </location>
</feature>